<proteinExistence type="predicted"/>
<gene>
    <name evidence="2" type="ORF">LDL_003</name>
</gene>
<evidence type="ECO:0000313" key="3">
    <source>
        <dbReference type="Proteomes" id="UP000030928"/>
    </source>
</evidence>
<dbReference type="Pfam" id="PF23864">
    <property type="entry name" value="DUF7222"/>
    <property type="match status" value="1"/>
</dbReference>
<reference evidence="2 3" key="1">
    <citation type="journal article" date="2014" name="Appl. Environ. Microbiol.">
        <title>Genome and proteome analysis of bacteriophage Ldl1 reveals the existence of a novel phage group infecting Lactobacillus delbrueckii subsp. Lactis.</title>
        <authorList>
            <person name="Casey E."/>
            <person name="Mahony J."/>
            <person name="Neve H."/>
            <person name="Noben J.P."/>
            <person name="Bello F.D."/>
            <person name="van Sinderen D."/>
        </authorList>
    </citation>
    <scope>NUCLEOTIDE SEQUENCE [LARGE SCALE GENOMIC DNA]</scope>
    <source>
        <strain evidence="2">Ldl1</strain>
    </source>
</reference>
<dbReference type="InterPro" id="IPR055646">
    <property type="entry name" value="DUF7222"/>
</dbReference>
<dbReference type="RefSeq" id="YP_009126445.1">
    <property type="nucleotide sequence ID" value="NC_026609.1"/>
</dbReference>
<dbReference type="GeneID" id="23681206"/>
<sequence>MKKLGIIKEFEETIKDQTEGYDLREYLEDTLKYGQTAFTYYRETSELYDRYRSDCDAWLEDLVSERGLNPWEIFPEWDIHPDSEINKWLVIVFMFEGHCYYLLDGLEY</sequence>
<dbReference type="KEGG" id="vg:23681206"/>
<accession>A0A0A7DMV0</accession>
<dbReference type="Proteomes" id="UP000030928">
    <property type="component" value="Segment"/>
</dbReference>
<protein>
    <recommendedName>
        <fullName evidence="1">DUF7222 domain-containing protein</fullName>
    </recommendedName>
</protein>
<feature type="domain" description="DUF7222" evidence="1">
    <location>
        <begin position="12"/>
        <end position="107"/>
    </location>
</feature>
<dbReference type="EMBL" id="KM514685">
    <property type="protein sequence ID" value="AIS73861.1"/>
    <property type="molecule type" value="Genomic_DNA"/>
</dbReference>
<organism evidence="2 3">
    <name type="scientific">Lactobacillus phage Ldl1</name>
    <dbReference type="NCBI Taxonomy" id="1552735"/>
    <lineage>
        <taxon>Viruses</taxon>
        <taxon>Duplodnaviria</taxon>
        <taxon>Heunggongvirae</taxon>
        <taxon>Uroviricota</taxon>
        <taxon>Caudoviricetes</taxon>
        <taxon>Tybeckvirinae</taxon>
        <taxon>Lidleunavirus</taxon>
        <taxon>Lidleunavirus Ldl1</taxon>
    </lineage>
</organism>
<evidence type="ECO:0000259" key="1">
    <source>
        <dbReference type="Pfam" id="PF23864"/>
    </source>
</evidence>
<keyword evidence="3" id="KW-1185">Reference proteome</keyword>
<name>A0A0A7DMV0_9CAUD</name>
<evidence type="ECO:0000313" key="2">
    <source>
        <dbReference type="EMBL" id="AIS73861.1"/>
    </source>
</evidence>